<keyword evidence="5" id="KW-0521">NADP</keyword>
<evidence type="ECO:0000256" key="7">
    <source>
        <dbReference type="PIRNR" id="PIRNR006621"/>
    </source>
</evidence>
<comment type="cofactor">
    <cofactor evidence="1 7 9">
        <name>FMN</name>
        <dbReference type="ChEBI" id="CHEBI:58210"/>
    </cofactor>
</comment>
<feature type="active site" description="Proton donor" evidence="8">
    <location>
        <position position="95"/>
    </location>
</feature>
<evidence type="ECO:0000256" key="4">
    <source>
        <dbReference type="ARBA" id="ARBA00022694"/>
    </source>
</evidence>
<dbReference type="GO" id="GO:0017150">
    <property type="term" value="F:tRNA dihydrouridine synthase activity"/>
    <property type="evidence" value="ECO:0007669"/>
    <property type="project" value="InterPro"/>
</dbReference>
<dbReference type="SUPFAM" id="SSF51395">
    <property type="entry name" value="FMN-linked oxidoreductases"/>
    <property type="match status" value="1"/>
</dbReference>
<dbReference type="InterPro" id="IPR018517">
    <property type="entry name" value="tRNA_hU_synthase_CS"/>
</dbReference>
<comment type="similarity">
    <text evidence="7">Belongs to the dus family.</text>
</comment>
<reference evidence="12" key="1">
    <citation type="submission" date="2017-04" db="EMBL/GenBank/DDBJ databases">
        <title>Function of individual gut microbiota members based on whole genome sequencing of pure cultures obtained from chicken caecum.</title>
        <authorList>
            <person name="Medvecky M."/>
            <person name="Cejkova D."/>
            <person name="Polansky O."/>
            <person name="Karasova D."/>
            <person name="Kubasova T."/>
            <person name="Cizek A."/>
            <person name="Rychlik I."/>
        </authorList>
    </citation>
    <scope>NUCLEOTIDE SEQUENCE [LARGE SCALE GENOMIC DNA]</scope>
    <source>
        <strain evidence="12">An75</strain>
    </source>
</reference>
<evidence type="ECO:0000256" key="2">
    <source>
        <dbReference type="ARBA" id="ARBA00022630"/>
    </source>
</evidence>
<keyword evidence="6 7" id="KW-0560">Oxidoreductase</keyword>
<dbReference type="PANTHER" id="PTHR45846:SF1">
    <property type="entry name" value="TRNA-DIHYDROURIDINE(47) SYNTHASE [NAD(P)(+)]-LIKE"/>
    <property type="match status" value="1"/>
</dbReference>
<dbReference type="PIRSF" id="PIRSF006621">
    <property type="entry name" value="Dus"/>
    <property type="match status" value="1"/>
</dbReference>
<evidence type="ECO:0000313" key="12">
    <source>
        <dbReference type="Proteomes" id="UP000195455"/>
    </source>
</evidence>
<evidence type="ECO:0000313" key="11">
    <source>
        <dbReference type="EMBL" id="OUN39656.1"/>
    </source>
</evidence>
<accession>A0A1Y3TSV4</accession>
<keyword evidence="9" id="KW-0547">Nucleotide-binding</keyword>
<keyword evidence="2 7" id="KW-0285">Flavoprotein</keyword>
<dbReference type="EC" id="1.3.1.-" evidence="7"/>
<comment type="caution">
    <text evidence="11">The sequence shown here is derived from an EMBL/GenBank/DDBJ whole genome shotgun (WGS) entry which is preliminary data.</text>
</comment>
<feature type="binding site" evidence="9">
    <location>
        <position position="163"/>
    </location>
    <ligand>
        <name>FMN</name>
        <dbReference type="ChEBI" id="CHEBI:58210"/>
    </ligand>
</feature>
<evidence type="ECO:0000256" key="8">
    <source>
        <dbReference type="PIRSR" id="PIRSR006621-1"/>
    </source>
</evidence>
<evidence type="ECO:0000256" key="3">
    <source>
        <dbReference type="ARBA" id="ARBA00022643"/>
    </source>
</evidence>
<dbReference type="Pfam" id="PF01207">
    <property type="entry name" value="Dus"/>
    <property type="match status" value="1"/>
</dbReference>
<feature type="binding site" evidence="9">
    <location>
        <position position="65"/>
    </location>
    <ligand>
        <name>FMN</name>
        <dbReference type="ChEBI" id="CHEBI:58210"/>
    </ligand>
</feature>
<dbReference type="Proteomes" id="UP000195455">
    <property type="component" value="Unassembled WGS sequence"/>
</dbReference>
<dbReference type="GO" id="GO:0003723">
    <property type="term" value="F:RNA binding"/>
    <property type="evidence" value="ECO:0007669"/>
    <property type="project" value="TreeGrafter"/>
</dbReference>
<feature type="binding site" evidence="9">
    <location>
        <position position="134"/>
    </location>
    <ligand>
        <name>FMN</name>
        <dbReference type="ChEBI" id="CHEBI:58210"/>
    </ligand>
</feature>
<dbReference type="Gene3D" id="3.20.20.70">
    <property type="entry name" value="Aldolase class I"/>
    <property type="match status" value="1"/>
</dbReference>
<keyword evidence="3 7" id="KW-0288">FMN</keyword>
<dbReference type="CDD" id="cd02801">
    <property type="entry name" value="DUS_like_FMN"/>
    <property type="match status" value="1"/>
</dbReference>
<dbReference type="AlphaFoldDB" id="A0A1Y3TSV4"/>
<dbReference type="PROSITE" id="PS01136">
    <property type="entry name" value="UPF0034"/>
    <property type="match status" value="1"/>
</dbReference>
<comment type="function">
    <text evidence="7">Catalyzes the synthesis of 5,6-dihydrouridine (D), a modified base found in the D-loop of most tRNAs, via the reduction of the C5-C6 double bond in target uridines.</text>
</comment>
<evidence type="ECO:0000256" key="6">
    <source>
        <dbReference type="ARBA" id="ARBA00023002"/>
    </source>
</evidence>
<keyword evidence="4 7" id="KW-0819">tRNA processing</keyword>
<dbReference type="InterPro" id="IPR035587">
    <property type="entry name" value="DUS-like_FMN-bd"/>
</dbReference>
<evidence type="ECO:0000256" key="1">
    <source>
        <dbReference type="ARBA" id="ARBA00001917"/>
    </source>
</evidence>
<organism evidence="11 12">
    <name type="scientific">Anaerotignum lactatifermentans</name>
    <dbReference type="NCBI Taxonomy" id="160404"/>
    <lineage>
        <taxon>Bacteria</taxon>
        <taxon>Bacillati</taxon>
        <taxon>Bacillota</taxon>
        <taxon>Clostridia</taxon>
        <taxon>Lachnospirales</taxon>
        <taxon>Anaerotignaceae</taxon>
        <taxon>Anaerotignum</taxon>
    </lineage>
</organism>
<proteinExistence type="inferred from homology"/>
<gene>
    <name evidence="11" type="ORF">B5G26_15035</name>
</gene>
<feature type="binding site" evidence="9">
    <location>
        <begin position="219"/>
        <end position="220"/>
    </location>
    <ligand>
        <name>FMN</name>
        <dbReference type="ChEBI" id="CHEBI:58210"/>
    </ligand>
</feature>
<feature type="domain" description="DUS-like FMN-binding" evidence="10">
    <location>
        <begin position="6"/>
        <end position="257"/>
    </location>
</feature>
<dbReference type="EMBL" id="NFHM01000038">
    <property type="protein sequence ID" value="OUN39656.1"/>
    <property type="molecule type" value="Genomic_DNA"/>
</dbReference>
<evidence type="ECO:0000256" key="5">
    <source>
        <dbReference type="ARBA" id="ARBA00022857"/>
    </source>
</evidence>
<evidence type="ECO:0000256" key="9">
    <source>
        <dbReference type="PIRSR" id="PIRSR006621-2"/>
    </source>
</evidence>
<name>A0A1Y3TSV4_9FIRM</name>
<protein>
    <recommendedName>
        <fullName evidence="7">tRNA-dihydrouridine synthase</fullName>
        <ecNumber evidence="7">1.3.1.-</ecNumber>
    </recommendedName>
</protein>
<dbReference type="InterPro" id="IPR001269">
    <property type="entry name" value="DUS_fam"/>
</dbReference>
<dbReference type="InterPro" id="IPR013785">
    <property type="entry name" value="Aldolase_TIM"/>
</dbReference>
<evidence type="ECO:0000259" key="10">
    <source>
        <dbReference type="Pfam" id="PF01207"/>
    </source>
</evidence>
<sequence length="318" mass="36656">MMKFYFAPMEGITGYIFRNAHHACFPSVDRYYTPFISPNQNRPMSPKEKRDVLPENNRNIPLIPQILTNNAAQFLQATKVLSDMGYEEVNLNLGCPSATVVTKGKGAGFLGEKQKLRAFLDEVYEQTPIPVSLKTRLGMRDPMEIVELLELFHPYPVKEWILHARIREDYYKYEPRLDAFEVAAKKSPFPLCYNGDIFSVADYERICQRFPRIQSVMLGRGLMANPALVRQIQGGSPCTKEEFLSFHNRICHGYEEIMSGDRNVLFKMKELWAYWENLFTGEEKRIKKIRKANSLAEYDAAVSILLEQADFASDIKKS</sequence>
<dbReference type="GO" id="GO:0050660">
    <property type="term" value="F:flavin adenine dinucleotide binding"/>
    <property type="evidence" value="ECO:0007669"/>
    <property type="project" value="InterPro"/>
</dbReference>
<dbReference type="PANTHER" id="PTHR45846">
    <property type="entry name" value="TRNA-DIHYDROURIDINE(47) SYNTHASE [NAD(P)(+)]-LIKE"/>
    <property type="match status" value="1"/>
</dbReference>